<accession>A0ABS5PK12</accession>
<protein>
    <submittedName>
        <fullName evidence="1">Uncharacterized protein</fullName>
    </submittedName>
</protein>
<evidence type="ECO:0000313" key="2">
    <source>
        <dbReference type="Proteomes" id="UP000722625"/>
    </source>
</evidence>
<sequence length="51" mass="6078">MKRIVSYKIGVDVLGFPLYVIHKIHQDKPTETKNQPNKRWLKVVTFFAKQH</sequence>
<gene>
    <name evidence="1" type="ORF">KHA90_24745</name>
</gene>
<name>A0ABS5PK12_9FLAO</name>
<comment type="caution">
    <text evidence="1">The sequence shown here is derived from an EMBL/GenBank/DDBJ whole genome shotgun (WGS) entry which is preliminary data.</text>
</comment>
<dbReference type="RefSeq" id="WP_213308167.1">
    <property type="nucleotide sequence ID" value="NZ_JAGYVZ010000055.1"/>
</dbReference>
<organism evidence="1 2">
    <name type="scientific">Flavobacterium psychroterrae</name>
    <dbReference type="NCBI Taxonomy" id="2133767"/>
    <lineage>
        <taxon>Bacteria</taxon>
        <taxon>Pseudomonadati</taxon>
        <taxon>Bacteroidota</taxon>
        <taxon>Flavobacteriia</taxon>
        <taxon>Flavobacteriales</taxon>
        <taxon>Flavobacteriaceae</taxon>
        <taxon>Flavobacterium</taxon>
    </lineage>
</organism>
<dbReference type="Proteomes" id="UP000722625">
    <property type="component" value="Unassembled WGS sequence"/>
</dbReference>
<dbReference type="EMBL" id="JAGYVZ010000055">
    <property type="protein sequence ID" value="MBS7234215.1"/>
    <property type="molecule type" value="Genomic_DNA"/>
</dbReference>
<keyword evidence="2" id="KW-1185">Reference proteome</keyword>
<evidence type="ECO:0000313" key="1">
    <source>
        <dbReference type="EMBL" id="MBS7234215.1"/>
    </source>
</evidence>
<reference evidence="1 2" key="1">
    <citation type="journal article" date="2018" name="Int. J. Syst. Evol. Microbiol.">
        <title>Flavobacterium chryseum sp. nov. and Flavobacterium psychroterrae sp. nov., novel environmental bacteria isolated from Antarctica.</title>
        <authorList>
            <person name="Kralova S."/>
            <person name="Svec P."/>
            <person name="Busse H.J."/>
            <person name="Stankova E."/>
            <person name="Vaczi P."/>
            <person name="Sedlacek I."/>
        </authorList>
    </citation>
    <scope>NUCLEOTIDE SEQUENCE [LARGE SCALE GENOMIC DNA]</scope>
    <source>
        <strain evidence="1 2">CCM 8827</strain>
    </source>
</reference>
<proteinExistence type="predicted"/>